<dbReference type="Pfam" id="PF07992">
    <property type="entry name" value="Pyr_redox_2"/>
    <property type="match status" value="1"/>
</dbReference>
<reference evidence="7" key="1">
    <citation type="submission" date="2022-05" db="EMBL/GenBank/DDBJ databases">
        <title>An RpoN-dependent PEP-CTERM gene is involved in floc formation of an Aquincola tertiaricarbonis strain.</title>
        <authorList>
            <person name="Qiu D."/>
            <person name="Xia M."/>
        </authorList>
    </citation>
    <scope>NUCLEOTIDE SEQUENCE</scope>
    <source>
        <strain evidence="7">RN12</strain>
    </source>
</reference>
<protein>
    <submittedName>
        <fullName evidence="7">FAD-dependent oxidoreductase</fullName>
    </submittedName>
</protein>
<keyword evidence="3" id="KW-0274">FAD</keyword>
<proteinExistence type="predicted"/>
<evidence type="ECO:0000256" key="2">
    <source>
        <dbReference type="ARBA" id="ARBA00022630"/>
    </source>
</evidence>
<evidence type="ECO:0000313" key="7">
    <source>
        <dbReference type="EMBL" id="URI05787.1"/>
    </source>
</evidence>
<accession>A0ABY4S1T6</accession>
<dbReference type="Pfam" id="PF14759">
    <property type="entry name" value="Reductase_C"/>
    <property type="match status" value="1"/>
</dbReference>
<dbReference type="Gene3D" id="3.30.390.30">
    <property type="match status" value="1"/>
</dbReference>
<dbReference type="Gene3D" id="3.50.50.60">
    <property type="entry name" value="FAD/NAD(P)-binding domain"/>
    <property type="match status" value="2"/>
</dbReference>
<dbReference type="EMBL" id="CP097635">
    <property type="protein sequence ID" value="URI05787.1"/>
    <property type="molecule type" value="Genomic_DNA"/>
</dbReference>
<evidence type="ECO:0000313" key="8">
    <source>
        <dbReference type="Proteomes" id="UP001056201"/>
    </source>
</evidence>
<dbReference type="InterPro" id="IPR023753">
    <property type="entry name" value="FAD/NAD-binding_dom"/>
</dbReference>
<sequence>MKRIVILGGGQAGGWAAHTLRSEGFDGTLTVVGEEPHPPYERPPLSKAVLAGRAQPESTHLFPPDVWAGLNLDWRAGARALRIDRDARTVQLADGTALPYDRLLLATGGRPRRLPVPGMDLPQVHTLRTLDDARRLGAALQPGGRLLVIGGGWIGLEVAATAHAQGLSVTVVEARPRLCERSVPAEASALLRALHARHGVRVLLGSQVEAINEAPTETVTGVTVRLQDGSLLAGDTVVVGVGLVPNDELAREAGLACADGVCVDAEGRSSDADIYAAGDVARAPNPWAGDAVRLESWQNAQHQGIAVARAMLGKPAEAPPLPWFWSDQFGVNLQVYGVYRPGCHAVMRGRPDEDRFLLFHLHEGRVIAALGANAARDMRLARRLIESGQPVDPAALADPDRPLNRL</sequence>
<evidence type="ECO:0000256" key="1">
    <source>
        <dbReference type="ARBA" id="ARBA00001974"/>
    </source>
</evidence>
<dbReference type="SUPFAM" id="SSF51905">
    <property type="entry name" value="FAD/NAD(P)-binding domain"/>
    <property type="match status" value="2"/>
</dbReference>
<keyword evidence="4" id="KW-0560">Oxidoreductase</keyword>
<dbReference type="InterPro" id="IPR028202">
    <property type="entry name" value="Reductase_C"/>
</dbReference>
<dbReference type="PRINTS" id="PR00368">
    <property type="entry name" value="FADPNR"/>
</dbReference>
<comment type="cofactor">
    <cofactor evidence="1">
        <name>FAD</name>
        <dbReference type="ChEBI" id="CHEBI:57692"/>
    </cofactor>
</comment>
<evidence type="ECO:0000256" key="3">
    <source>
        <dbReference type="ARBA" id="ARBA00022827"/>
    </source>
</evidence>
<dbReference type="SUPFAM" id="SSF55424">
    <property type="entry name" value="FAD/NAD-linked reductases, dimerisation (C-terminal) domain"/>
    <property type="match status" value="1"/>
</dbReference>
<dbReference type="InterPro" id="IPR036188">
    <property type="entry name" value="FAD/NAD-bd_sf"/>
</dbReference>
<dbReference type="Proteomes" id="UP001056201">
    <property type="component" value="Chromosome 1"/>
</dbReference>
<feature type="domain" description="FAD/NAD(P)-binding" evidence="5">
    <location>
        <begin position="3"/>
        <end position="304"/>
    </location>
</feature>
<keyword evidence="2" id="KW-0285">Flavoprotein</keyword>
<organism evidence="7 8">
    <name type="scientific">Aquincola tertiaricarbonis</name>
    <dbReference type="NCBI Taxonomy" id="391953"/>
    <lineage>
        <taxon>Bacteria</taxon>
        <taxon>Pseudomonadati</taxon>
        <taxon>Pseudomonadota</taxon>
        <taxon>Betaproteobacteria</taxon>
        <taxon>Burkholderiales</taxon>
        <taxon>Sphaerotilaceae</taxon>
        <taxon>Aquincola</taxon>
    </lineage>
</organism>
<name>A0ABY4S1T6_AQUTE</name>
<evidence type="ECO:0000256" key="4">
    <source>
        <dbReference type="ARBA" id="ARBA00023002"/>
    </source>
</evidence>
<dbReference type="PANTHER" id="PTHR43557">
    <property type="entry name" value="APOPTOSIS-INDUCING FACTOR 1"/>
    <property type="match status" value="1"/>
</dbReference>
<evidence type="ECO:0000259" key="6">
    <source>
        <dbReference type="Pfam" id="PF14759"/>
    </source>
</evidence>
<dbReference type="PRINTS" id="PR00411">
    <property type="entry name" value="PNDRDTASEI"/>
</dbReference>
<keyword evidence="8" id="KW-1185">Reference proteome</keyword>
<dbReference type="PANTHER" id="PTHR43557:SF2">
    <property type="entry name" value="RIESKE DOMAIN-CONTAINING PROTEIN-RELATED"/>
    <property type="match status" value="1"/>
</dbReference>
<dbReference type="InterPro" id="IPR050446">
    <property type="entry name" value="FAD-oxidoreductase/Apoptosis"/>
</dbReference>
<feature type="domain" description="Reductase C-terminal" evidence="6">
    <location>
        <begin position="323"/>
        <end position="405"/>
    </location>
</feature>
<gene>
    <name evidence="7" type="ORF">MW290_07475</name>
</gene>
<dbReference type="InterPro" id="IPR016156">
    <property type="entry name" value="FAD/NAD-linked_Rdtase_dimer_sf"/>
</dbReference>
<dbReference type="RefSeq" id="WP_250194052.1">
    <property type="nucleotide sequence ID" value="NZ_CP097635.1"/>
</dbReference>
<evidence type="ECO:0000259" key="5">
    <source>
        <dbReference type="Pfam" id="PF07992"/>
    </source>
</evidence>